<comment type="caution">
    <text evidence="2">The sequence shown here is derived from an EMBL/GenBank/DDBJ whole genome shotgun (WGS) entry which is preliminary data.</text>
</comment>
<dbReference type="Gene3D" id="1.10.4080.10">
    <property type="entry name" value="ADP-ribosylation/Crystallin J1"/>
    <property type="match status" value="1"/>
</dbReference>
<gene>
    <name evidence="2" type="ORF">FGO68_gene3774</name>
</gene>
<dbReference type="InterPro" id="IPR050792">
    <property type="entry name" value="ADP-ribosylglycohydrolase"/>
</dbReference>
<feature type="binding site" evidence="1">
    <location>
        <position position="298"/>
    </location>
    <ligand>
        <name>Mg(2+)</name>
        <dbReference type="ChEBI" id="CHEBI:18420"/>
        <label>1</label>
    </ligand>
</feature>
<dbReference type="InterPro" id="IPR036705">
    <property type="entry name" value="Ribosyl_crysJ1_sf"/>
</dbReference>
<feature type="binding site" evidence="1">
    <location>
        <position position="301"/>
    </location>
    <ligand>
        <name>Mg(2+)</name>
        <dbReference type="ChEBI" id="CHEBI:18420"/>
        <label>1</label>
    </ligand>
</feature>
<feature type="binding site" evidence="1">
    <location>
        <position position="72"/>
    </location>
    <ligand>
        <name>Mg(2+)</name>
        <dbReference type="ChEBI" id="CHEBI:18420"/>
        <label>1</label>
    </ligand>
</feature>
<dbReference type="Proteomes" id="UP000785679">
    <property type="component" value="Unassembled WGS sequence"/>
</dbReference>
<feature type="binding site" evidence="1">
    <location>
        <position position="73"/>
    </location>
    <ligand>
        <name>Mg(2+)</name>
        <dbReference type="ChEBI" id="CHEBI:18420"/>
        <label>1</label>
    </ligand>
</feature>
<dbReference type="EMBL" id="RRYP01008609">
    <property type="protein sequence ID" value="TNV79665.1"/>
    <property type="molecule type" value="Genomic_DNA"/>
</dbReference>
<keyword evidence="1" id="KW-0479">Metal-binding</keyword>
<keyword evidence="1" id="KW-0460">Magnesium</keyword>
<dbReference type="PANTHER" id="PTHR16222:SF35">
    <property type="entry name" value="ADP-RIBOSYLGLYCOHYDROLASE"/>
    <property type="match status" value="1"/>
</dbReference>
<dbReference type="InterPro" id="IPR005502">
    <property type="entry name" value="Ribosyl_crysJ1"/>
</dbReference>
<dbReference type="AlphaFoldDB" id="A0A8J8NSF3"/>
<evidence type="ECO:0000313" key="2">
    <source>
        <dbReference type="EMBL" id="TNV79665.1"/>
    </source>
</evidence>
<dbReference type="PANTHER" id="PTHR16222">
    <property type="entry name" value="ADP-RIBOSYLGLYCOHYDROLASE"/>
    <property type="match status" value="1"/>
</dbReference>
<feature type="binding site" evidence="1">
    <location>
        <position position="71"/>
    </location>
    <ligand>
        <name>Mg(2+)</name>
        <dbReference type="ChEBI" id="CHEBI:18420"/>
        <label>1</label>
    </ligand>
</feature>
<dbReference type="GO" id="GO:0046872">
    <property type="term" value="F:metal ion binding"/>
    <property type="evidence" value="ECO:0007669"/>
    <property type="project" value="UniProtKB-KW"/>
</dbReference>
<proteinExistence type="predicted"/>
<feature type="binding site" evidence="1">
    <location>
        <position position="300"/>
    </location>
    <ligand>
        <name>Mg(2+)</name>
        <dbReference type="ChEBI" id="CHEBI:18420"/>
        <label>1</label>
    </ligand>
</feature>
<protein>
    <recommendedName>
        <fullName evidence="4">ADP-ribosylglycohydrolase</fullName>
    </recommendedName>
</protein>
<evidence type="ECO:0000313" key="3">
    <source>
        <dbReference type="Proteomes" id="UP000785679"/>
    </source>
</evidence>
<keyword evidence="3" id="KW-1185">Reference proteome</keyword>
<sequence length="405" mass="45380">MACDPRNAKDQEIQQRDRAFGSVIGAFIGDAAGAYLEFRRGGSLASKTDEVKHAIAMNGGGYWNIGKGQVTDDSELAMCLLHGLARGETDRDIKVVQVLSTLNRQNSPLNLDKIQQMFGKWFYSNPFDVGETSLLAFSVIKLDKPNPQVSFQNSLENTSKSLSNGCLMRITPLAVWGYRLSNEELYEAVKLQTHFTHSHKVAIDACYLYCFAIKQLIITGNPEIAFKATTQEAKHHKIDPTLSQWLFLIEIGEVENFPQPSQDPQGFLKIAFVWAFYYLKVGMPYQDAIYDILQRGGDTDTNAAILGGLLGARDGLSKLPTFMVDSVLSFRCDTPDMIAQYKVTHKRPDFLIPGFHLTSLLNEVFQKAPEKLIVQINGEYIIGLHRIREIIRPRMQDANRPSGKV</sequence>
<dbReference type="Pfam" id="PF03747">
    <property type="entry name" value="ADP_ribosyl_GH"/>
    <property type="match status" value="1"/>
</dbReference>
<comment type="cofactor">
    <cofactor evidence="1">
        <name>Mg(2+)</name>
        <dbReference type="ChEBI" id="CHEBI:18420"/>
    </cofactor>
    <text evidence="1">Binds 2 magnesium ions per subunit.</text>
</comment>
<dbReference type="OrthoDB" id="312812at2759"/>
<organism evidence="2 3">
    <name type="scientific">Halteria grandinella</name>
    <dbReference type="NCBI Taxonomy" id="5974"/>
    <lineage>
        <taxon>Eukaryota</taxon>
        <taxon>Sar</taxon>
        <taxon>Alveolata</taxon>
        <taxon>Ciliophora</taxon>
        <taxon>Intramacronucleata</taxon>
        <taxon>Spirotrichea</taxon>
        <taxon>Stichotrichia</taxon>
        <taxon>Sporadotrichida</taxon>
        <taxon>Halteriidae</taxon>
        <taxon>Halteria</taxon>
    </lineage>
</organism>
<name>A0A8J8NSF3_HALGN</name>
<evidence type="ECO:0008006" key="4">
    <source>
        <dbReference type="Google" id="ProtNLM"/>
    </source>
</evidence>
<evidence type="ECO:0000256" key="1">
    <source>
        <dbReference type="PIRSR" id="PIRSR605502-1"/>
    </source>
</evidence>
<dbReference type="SUPFAM" id="SSF101478">
    <property type="entry name" value="ADP-ribosylglycohydrolase"/>
    <property type="match status" value="1"/>
</dbReference>
<accession>A0A8J8NSF3</accession>
<reference evidence="2" key="1">
    <citation type="submission" date="2019-06" db="EMBL/GenBank/DDBJ databases">
        <authorList>
            <person name="Zheng W."/>
        </authorList>
    </citation>
    <scope>NUCLEOTIDE SEQUENCE</scope>
    <source>
        <strain evidence="2">QDHG01</strain>
    </source>
</reference>